<reference evidence="10 11" key="1">
    <citation type="journal article" date="2016" name="Proc. Natl. Acad. Sci. U.S.A.">
        <title>Comparative genomics of biotechnologically important yeasts.</title>
        <authorList>
            <person name="Riley R."/>
            <person name="Haridas S."/>
            <person name="Wolfe K.H."/>
            <person name="Lopes M.R."/>
            <person name="Hittinger C.T."/>
            <person name="Goeker M."/>
            <person name="Salamov A.A."/>
            <person name="Wisecaver J.H."/>
            <person name="Long T.M."/>
            <person name="Calvey C.H."/>
            <person name="Aerts A.L."/>
            <person name="Barry K.W."/>
            <person name="Choi C."/>
            <person name="Clum A."/>
            <person name="Coughlan A.Y."/>
            <person name="Deshpande S."/>
            <person name="Douglass A.P."/>
            <person name="Hanson S.J."/>
            <person name="Klenk H.-P."/>
            <person name="LaButti K.M."/>
            <person name="Lapidus A."/>
            <person name="Lindquist E.A."/>
            <person name="Lipzen A.M."/>
            <person name="Meier-Kolthoff J.P."/>
            <person name="Ohm R.A."/>
            <person name="Otillar R.P."/>
            <person name="Pangilinan J.L."/>
            <person name="Peng Y."/>
            <person name="Rokas A."/>
            <person name="Rosa C.A."/>
            <person name="Scheuner C."/>
            <person name="Sibirny A.A."/>
            <person name="Slot J.C."/>
            <person name="Stielow J.B."/>
            <person name="Sun H."/>
            <person name="Kurtzman C.P."/>
            <person name="Blackwell M."/>
            <person name="Grigoriev I.V."/>
            <person name="Jeffries T.W."/>
        </authorList>
    </citation>
    <scope>NUCLEOTIDE SEQUENCE [LARGE SCALE GENOMIC DNA]</scope>
    <source>
        <strain evidence="10 11">NRRL Y-11557</strain>
    </source>
</reference>
<evidence type="ECO:0000256" key="2">
    <source>
        <dbReference type="ARBA" id="ARBA00007907"/>
    </source>
</evidence>
<keyword evidence="11" id="KW-1185">Reference proteome</keyword>
<dbReference type="PIRSF" id="PIRSF016262">
    <property type="entry name" value="LPLase"/>
    <property type="match status" value="1"/>
</dbReference>
<feature type="binding site" evidence="7">
    <location>
        <begin position="159"/>
        <end position="161"/>
    </location>
    <ligand>
        <name>substrate</name>
    </ligand>
</feature>
<evidence type="ECO:0000256" key="7">
    <source>
        <dbReference type="PIRSR" id="PIRSR016262-2"/>
    </source>
</evidence>
<dbReference type="PROSITE" id="PS01313">
    <property type="entry name" value="LIPB"/>
    <property type="match status" value="1"/>
</dbReference>
<dbReference type="InterPro" id="IPR004143">
    <property type="entry name" value="BPL_LPL_catalytic"/>
</dbReference>
<keyword evidence="3 5" id="KW-0808">Transferase</keyword>
<accession>A0A1E3Q7Z9</accession>
<dbReference type="Pfam" id="PF21948">
    <property type="entry name" value="LplA-B_cat"/>
    <property type="match status" value="1"/>
</dbReference>
<feature type="binding site" evidence="7">
    <location>
        <begin position="172"/>
        <end position="174"/>
    </location>
    <ligand>
        <name>substrate</name>
    </ligand>
</feature>
<dbReference type="GO" id="GO:0009249">
    <property type="term" value="P:protein lipoylation"/>
    <property type="evidence" value="ECO:0007669"/>
    <property type="project" value="EnsemblFungi"/>
</dbReference>
<dbReference type="CDD" id="cd16444">
    <property type="entry name" value="LipB"/>
    <property type="match status" value="1"/>
</dbReference>
<dbReference type="UniPathway" id="UPA00538">
    <property type="reaction ID" value="UER00592"/>
</dbReference>
<dbReference type="Gene3D" id="3.30.930.10">
    <property type="entry name" value="Bira Bifunctional Protein, Domain 2"/>
    <property type="match status" value="1"/>
</dbReference>
<dbReference type="PANTHER" id="PTHR10993:SF7">
    <property type="entry name" value="LIPOYLTRANSFERASE 2, MITOCHONDRIAL-RELATED"/>
    <property type="match status" value="1"/>
</dbReference>
<comment type="catalytic activity">
    <reaction evidence="5">
        <text>octanoyl-[ACP] + L-lysyl-[protein] = N(6)-octanoyl-L-lysyl-[protein] + holo-[ACP] + H(+)</text>
        <dbReference type="Rhea" id="RHEA:17665"/>
        <dbReference type="Rhea" id="RHEA-COMP:9636"/>
        <dbReference type="Rhea" id="RHEA-COMP:9685"/>
        <dbReference type="Rhea" id="RHEA-COMP:9752"/>
        <dbReference type="Rhea" id="RHEA-COMP:9928"/>
        <dbReference type="ChEBI" id="CHEBI:15378"/>
        <dbReference type="ChEBI" id="CHEBI:29969"/>
        <dbReference type="ChEBI" id="CHEBI:64479"/>
        <dbReference type="ChEBI" id="CHEBI:78463"/>
        <dbReference type="ChEBI" id="CHEBI:78809"/>
        <dbReference type="EC" id="2.3.1.181"/>
    </reaction>
</comment>
<dbReference type="EC" id="2.3.1.181" evidence="5"/>
<dbReference type="Proteomes" id="UP000094385">
    <property type="component" value="Unassembled WGS sequence"/>
</dbReference>
<dbReference type="AlphaFoldDB" id="A0A1E3Q7Z9"/>
<evidence type="ECO:0000313" key="10">
    <source>
        <dbReference type="EMBL" id="ODQ73839.1"/>
    </source>
</evidence>
<protein>
    <recommendedName>
        <fullName evidence="5">Octanoyltransferase</fullName>
        <ecNumber evidence="5">2.3.1.181</ecNumber>
    </recommendedName>
</protein>
<feature type="active site" description="Acyl-thioester intermediate" evidence="6">
    <location>
        <position position="190"/>
    </location>
</feature>
<comment type="pathway">
    <text evidence="1 5">Protein modification; protein lipoylation via endogenous pathway; protein N(6)-(lipoyl)lysine from octanoyl-[acyl-carrier-protein]: step 1/2.</text>
</comment>
<dbReference type="EMBL" id="KV454293">
    <property type="protein sequence ID" value="ODQ73839.1"/>
    <property type="molecule type" value="Genomic_DNA"/>
</dbReference>
<proteinExistence type="inferred from homology"/>
<evidence type="ECO:0000259" key="9">
    <source>
        <dbReference type="PROSITE" id="PS51733"/>
    </source>
</evidence>
<dbReference type="GO" id="GO:0033819">
    <property type="term" value="F:lipoyl(octanoyl) transferase activity"/>
    <property type="evidence" value="ECO:0007669"/>
    <property type="project" value="UniProtKB-EC"/>
</dbReference>
<keyword evidence="4 5" id="KW-0012">Acyltransferase</keyword>
<comment type="similarity">
    <text evidence="2 5">Belongs to the LipB family.</text>
</comment>
<dbReference type="OrthoDB" id="19908at2759"/>
<dbReference type="PANTHER" id="PTHR10993">
    <property type="entry name" value="OCTANOYLTRANSFERASE"/>
    <property type="match status" value="1"/>
</dbReference>
<comment type="function">
    <text evidence="5">Catalyzes the transfer of endogenously produced octanoic acid from octanoyl-acyl-carrier-protein onto the lipoyl domains of lipoate-dependent enzymes. Lipoyl-ACP can also act as a substrate although octanoyl-ACP is likely to be the physiological substrate.</text>
</comment>
<name>A0A1E3Q7Z9_LIPST</name>
<dbReference type="InterPro" id="IPR000544">
    <property type="entry name" value="Octanoyltransferase"/>
</dbReference>
<feature type="domain" description="BPL/LPL catalytic" evidence="9">
    <location>
        <begin position="44"/>
        <end position="238"/>
    </location>
</feature>
<evidence type="ECO:0000256" key="3">
    <source>
        <dbReference type="ARBA" id="ARBA00022679"/>
    </source>
</evidence>
<gene>
    <name evidence="10" type="ORF">LIPSTDRAFT_3060</name>
</gene>
<dbReference type="NCBIfam" id="TIGR00214">
    <property type="entry name" value="lipB"/>
    <property type="match status" value="1"/>
</dbReference>
<feature type="site" description="Lowers pKa of active site Cys" evidence="8">
    <location>
        <position position="156"/>
    </location>
</feature>
<dbReference type="STRING" id="675824.A0A1E3Q7Z9"/>
<evidence type="ECO:0000256" key="8">
    <source>
        <dbReference type="PIRSR" id="PIRSR016262-3"/>
    </source>
</evidence>
<evidence type="ECO:0000256" key="4">
    <source>
        <dbReference type="ARBA" id="ARBA00023315"/>
    </source>
</evidence>
<dbReference type="InterPro" id="IPR020605">
    <property type="entry name" value="Octanoyltransferase_CS"/>
</dbReference>
<dbReference type="PROSITE" id="PS51733">
    <property type="entry name" value="BPL_LPL_CATALYTIC"/>
    <property type="match status" value="1"/>
</dbReference>
<sequence length="243" mass="27493">MATRRALKHIHISPTQIPYATGAAVQHVLVKNYLDSKRFPDIVPRPVPTLLTMEFLPVYTFGRRQQHDEESMRKYEILKRKVPEATSVVTMRGGQTTFHGPGQLVAYPIIDLKEFNLSSKCYVRMLEDTTIELLKGFGLRAKTTENTGVWLSDIEKIASIGVHLRRYITSHGVAINASTNLSYFDQIVACGLPESRATSIEQAAWDEWERQMAGVKNPIQELGNRLADVLQEKLDHQLEHGKP</sequence>
<feature type="binding site" evidence="7">
    <location>
        <begin position="92"/>
        <end position="99"/>
    </location>
    <ligand>
        <name>substrate</name>
    </ligand>
</feature>
<evidence type="ECO:0000256" key="5">
    <source>
        <dbReference type="PIRNR" id="PIRNR016262"/>
    </source>
</evidence>
<dbReference type="GO" id="GO:0016874">
    <property type="term" value="F:ligase activity"/>
    <property type="evidence" value="ECO:0007669"/>
    <property type="project" value="EnsemblFungi"/>
</dbReference>
<dbReference type="InterPro" id="IPR045864">
    <property type="entry name" value="aa-tRNA-synth_II/BPL/LPL"/>
</dbReference>
<evidence type="ECO:0000313" key="11">
    <source>
        <dbReference type="Proteomes" id="UP000094385"/>
    </source>
</evidence>
<organism evidence="10 11">
    <name type="scientific">Lipomyces starkeyi NRRL Y-11557</name>
    <dbReference type="NCBI Taxonomy" id="675824"/>
    <lineage>
        <taxon>Eukaryota</taxon>
        <taxon>Fungi</taxon>
        <taxon>Dikarya</taxon>
        <taxon>Ascomycota</taxon>
        <taxon>Saccharomycotina</taxon>
        <taxon>Lipomycetes</taxon>
        <taxon>Lipomycetales</taxon>
        <taxon>Lipomycetaceae</taxon>
        <taxon>Lipomyces</taxon>
    </lineage>
</organism>
<evidence type="ECO:0000256" key="1">
    <source>
        <dbReference type="ARBA" id="ARBA00004821"/>
    </source>
</evidence>
<dbReference type="SUPFAM" id="SSF55681">
    <property type="entry name" value="Class II aaRS and biotin synthetases"/>
    <property type="match status" value="1"/>
</dbReference>
<evidence type="ECO:0000256" key="6">
    <source>
        <dbReference type="PIRSR" id="PIRSR016262-1"/>
    </source>
</evidence>